<organism evidence="6 7">
    <name type="scientific">Ascobolus immersus RN42</name>
    <dbReference type="NCBI Taxonomy" id="1160509"/>
    <lineage>
        <taxon>Eukaryota</taxon>
        <taxon>Fungi</taxon>
        <taxon>Dikarya</taxon>
        <taxon>Ascomycota</taxon>
        <taxon>Pezizomycotina</taxon>
        <taxon>Pezizomycetes</taxon>
        <taxon>Pezizales</taxon>
        <taxon>Ascobolaceae</taxon>
        <taxon>Ascobolus</taxon>
    </lineage>
</organism>
<feature type="region of interest" description="Disordered" evidence="4">
    <location>
        <begin position="336"/>
        <end position="424"/>
    </location>
</feature>
<dbReference type="PANTHER" id="PTHR13097">
    <property type="entry name" value="TRANSCRIPTION INITIATION FACTOR IIE, ALPHA SUBUNIT"/>
    <property type="match status" value="1"/>
</dbReference>
<feature type="compositionally biased region" description="Polar residues" evidence="4">
    <location>
        <begin position="260"/>
        <end position="281"/>
    </location>
</feature>
<dbReference type="InterPro" id="IPR017919">
    <property type="entry name" value="TFIIE/TFIIEa_HTH"/>
</dbReference>
<keyword evidence="7" id="KW-1185">Reference proteome</keyword>
<feature type="compositionally biased region" description="Basic and acidic residues" evidence="4">
    <location>
        <begin position="396"/>
        <end position="407"/>
    </location>
</feature>
<dbReference type="GO" id="GO:0006367">
    <property type="term" value="P:transcription initiation at RNA polymerase II promoter"/>
    <property type="evidence" value="ECO:0007669"/>
    <property type="project" value="InterPro"/>
</dbReference>
<dbReference type="GO" id="GO:0005673">
    <property type="term" value="C:transcription factor TFIIE complex"/>
    <property type="evidence" value="ECO:0007669"/>
    <property type="project" value="TreeGrafter"/>
</dbReference>
<feature type="compositionally biased region" description="Basic and acidic residues" evidence="4">
    <location>
        <begin position="247"/>
        <end position="258"/>
    </location>
</feature>
<keyword evidence="2" id="KW-0805">Transcription regulation</keyword>
<comment type="similarity">
    <text evidence="1">Belongs to the TFIIE alpha subunit family.</text>
</comment>
<dbReference type="InterPro" id="IPR039997">
    <property type="entry name" value="TFE"/>
</dbReference>
<evidence type="ECO:0000313" key="6">
    <source>
        <dbReference type="EMBL" id="RPA83600.1"/>
    </source>
</evidence>
<dbReference type="SUPFAM" id="SSF57783">
    <property type="entry name" value="Zinc beta-ribbon"/>
    <property type="match status" value="1"/>
</dbReference>
<dbReference type="OrthoDB" id="361102at2759"/>
<reference evidence="6 7" key="1">
    <citation type="journal article" date="2018" name="Nat. Ecol. Evol.">
        <title>Pezizomycetes genomes reveal the molecular basis of ectomycorrhizal truffle lifestyle.</title>
        <authorList>
            <person name="Murat C."/>
            <person name="Payen T."/>
            <person name="Noel B."/>
            <person name="Kuo A."/>
            <person name="Morin E."/>
            <person name="Chen J."/>
            <person name="Kohler A."/>
            <person name="Krizsan K."/>
            <person name="Balestrini R."/>
            <person name="Da Silva C."/>
            <person name="Montanini B."/>
            <person name="Hainaut M."/>
            <person name="Levati E."/>
            <person name="Barry K.W."/>
            <person name="Belfiori B."/>
            <person name="Cichocki N."/>
            <person name="Clum A."/>
            <person name="Dockter R.B."/>
            <person name="Fauchery L."/>
            <person name="Guy J."/>
            <person name="Iotti M."/>
            <person name="Le Tacon F."/>
            <person name="Lindquist E.A."/>
            <person name="Lipzen A."/>
            <person name="Malagnac F."/>
            <person name="Mello A."/>
            <person name="Molinier V."/>
            <person name="Miyauchi S."/>
            <person name="Poulain J."/>
            <person name="Riccioni C."/>
            <person name="Rubini A."/>
            <person name="Sitrit Y."/>
            <person name="Splivallo R."/>
            <person name="Traeger S."/>
            <person name="Wang M."/>
            <person name="Zifcakova L."/>
            <person name="Wipf D."/>
            <person name="Zambonelli A."/>
            <person name="Paolocci F."/>
            <person name="Nowrousian M."/>
            <person name="Ottonello S."/>
            <person name="Baldrian P."/>
            <person name="Spatafora J.W."/>
            <person name="Henrissat B."/>
            <person name="Nagy L.G."/>
            <person name="Aury J.M."/>
            <person name="Wincker P."/>
            <person name="Grigoriev I.V."/>
            <person name="Bonfante P."/>
            <person name="Martin F.M."/>
        </authorList>
    </citation>
    <scope>NUCLEOTIDE SEQUENCE [LARGE SCALE GENOMIC DNA]</scope>
    <source>
        <strain evidence="6 7">RN42</strain>
    </source>
</reference>
<dbReference type="InterPro" id="IPR013083">
    <property type="entry name" value="Znf_RING/FYVE/PHD"/>
</dbReference>
<feature type="domain" description="HTH TFE/IIEalpha-type" evidence="5">
    <location>
        <begin position="4"/>
        <end position="95"/>
    </location>
</feature>
<dbReference type="AlphaFoldDB" id="A0A3N4IHH9"/>
<dbReference type="InterPro" id="IPR024550">
    <property type="entry name" value="TFIIEa/SarR/Rpc3_HTH_dom"/>
</dbReference>
<feature type="compositionally biased region" description="Polar residues" evidence="4">
    <location>
        <begin position="219"/>
        <end position="232"/>
    </location>
</feature>
<feature type="compositionally biased region" description="Acidic residues" evidence="4">
    <location>
        <begin position="408"/>
        <end position="424"/>
    </location>
</feature>
<sequence>MDIAKKLIRCIVRGFYDTKHVLVIDALMIHEAIRDDDLAHLLGFQTKDLHKLCGKLKEDLMLAVSTRMEQKDGQQRPVNRTYYYVDFRAAIDAIKYKMHEVTKELEKKMNKDADTKGYVCPRCEKQFTALDAMTLLNPFGLFECDRCNTELVDDNDSAEVQTSQERLGRFNDQTKKVLQLLRQIDEVVVPASSFEDAFAKAVPVSREKHGLMNGANIMPTPSQNKGQMTQESQKPEFSVEILNDQERNAADAQAEHQKRIAQQNQNALPVWHTTSTVTGDITSAGLKEQKERQEREKQLQGLGSGLADTIDGKAKADGDADNALSADAVAQFYADFERREKEKQQEEDDEEEDDDDDDDDEEFVEVLPATIPSLPPAYNSALRGDGSDGTGMPLGEDDRPTKRPKVEDNEDSEEEEEADFEDAL</sequence>
<evidence type="ECO:0000256" key="2">
    <source>
        <dbReference type="ARBA" id="ARBA00023015"/>
    </source>
</evidence>
<evidence type="ECO:0000313" key="7">
    <source>
        <dbReference type="Proteomes" id="UP000275078"/>
    </source>
</evidence>
<feature type="region of interest" description="Disordered" evidence="4">
    <location>
        <begin position="247"/>
        <end position="307"/>
    </location>
</feature>
<name>A0A3N4IHH9_ASCIM</name>
<protein>
    <recommendedName>
        <fullName evidence="5">HTH TFE/IIEalpha-type domain-containing protein</fullName>
    </recommendedName>
</protein>
<evidence type="ECO:0000256" key="4">
    <source>
        <dbReference type="SAM" id="MobiDB-lite"/>
    </source>
</evidence>
<dbReference type="Gene3D" id="3.30.40.10">
    <property type="entry name" value="Zinc/RING finger domain, C3HC4 (zinc finger)"/>
    <property type="match status" value="1"/>
</dbReference>
<evidence type="ECO:0000256" key="1">
    <source>
        <dbReference type="ARBA" id="ARBA00008947"/>
    </source>
</evidence>
<dbReference type="Proteomes" id="UP000275078">
    <property type="component" value="Unassembled WGS sequence"/>
</dbReference>
<dbReference type="PROSITE" id="PS51344">
    <property type="entry name" value="HTH_TFE_IIE"/>
    <property type="match status" value="1"/>
</dbReference>
<proteinExistence type="inferred from homology"/>
<evidence type="ECO:0000259" key="5">
    <source>
        <dbReference type="PROSITE" id="PS51344"/>
    </source>
</evidence>
<feature type="compositionally biased region" description="Basic and acidic residues" evidence="4">
    <location>
        <begin position="287"/>
        <end position="298"/>
    </location>
</feature>
<dbReference type="EMBL" id="ML119663">
    <property type="protein sequence ID" value="RPA83600.1"/>
    <property type="molecule type" value="Genomic_DNA"/>
</dbReference>
<dbReference type="InterPro" id="IPR002853">
    <property type="entry name" value="TFIIE_asu"/>
</dbReference>
<keyword evidence="3" id="KW-0804">Transcription</keyword>
<evidence type="ECO:0000256" key="3">
    <source>
        <dbReference type="ARBA" id="ARBA00023163"/>
    </source>
</evidence>
<gene>
    <name evidence="6" type="ORF">BJ508DRAFT_413273</name>
</gene>
<dbReference type="STRING" id="1160509.A0A3N4IHH9"/>
<dbReference type="Pfam" id="PF02002">
    <property type="entry name" value="TFIIE_alpha"/>
    <property type="match status" value="1"/>
</dbReference>
<feature type="region of interest" description="Disordered" evidence="4">
    <location>
        <begin position="212"/>
        <end position="232"/>
    </location>
</feature>
<dbReference type="SMART" id="SM00531">
    <property type="entry name" value="TFIIE"/>
    <property type="match status" value="1"/>
</dbReference>
<feature type="compositionally biased region" description="Acidic residues" evidence="4">
    <location>
        <begin position="345"/>
        <end position="364"/>
    </location>
</feature>
<dbReference type="PANTHER" id="PTHR13097:SF7">
    <property type="entry name" value="GENERAL TRANSCRIPTION FACTOR IIE SUBUNIT 1"/>
    <property type="match status" value="1"/>
</dbReference>
<accession>A0A3N4IHH9</accession>